<evidence type="ECO:0000259" key="6">
    <source>
        <dbReference type="Pfam" id="PF02055"/>
    </source>
</evidence>
<sequence length="485" mass="55532">MKKLLSIILVIFFSSNGHFSFAQKVQVITSSTSQKWVTLKKKEVKIEANAAKADITIFPEQKKQVIDGIGGSFNELGWTAVASLPADQQKEVFEALFSEEGCNFSMCRLPVGSSDYSLSYYSHAEVPEDFEMRDFNIVRDKYILIPYIKEALKVRPDLKLWASPWSPPAWMKVNNHYSLRRGDVEGRPNGNRMPEGAEIMSNATAFKMQERYLQAYALYFSKFVQAYAEEGVPLWAIMPQNEIKWAPNWPACTWRAEDMSYFIGKYLGPQFEVDGLDTEIWLGTINNSNPDYVRTILNKESDAKYISGVGFQWSGSKALPKIKEEYKGMKFMQTENMCGEHENDWTSVEASWKMMVHYFQNMTGSYMYWNMILDEEGNSAWGWPQNSMVVIDRDKQQVIYNDEYYLFKHLSHFVQPGAHYLASSKGDNHIAFELNDGRVMLMVYNPEEAEKSIAVNVSGTSATFKAQGKSISSVIFTLQDEKMKS</sequence>
<evidence type="ECO:0000256" key="5">
    <source>
        <dbReference type="SAM" id="SignalP"/>
    </source>
</evidence>
<feature type="domain" description="Glycosyl hydrolase family 30 TIM-barrel" evidence="6">
    <location>
        <begin position="66"/>
        <end position="414"/>
    </location>
</feature>
<evidence type="ECO:0000256" key="4">
    <source>
        <dbReference type="RuleBase" id="RU361188"/>
    </source>
</evidence>
<dbReference type="EMBL" id="AP025297">
    <property type="protein sequence ID" value="BDD02046.1"/>
    <property type="molecule type" value="Genomic_DNA"/>
</dbReference>
<organism evidence="7 8">
    <name type="scientific">Persicobacter psychrovividus</name>
    <dbReference type="NCBI Taxonomy" id="387638"/>
    <lineage>
        <taxon>Bacteria</taxon>
        <taxon>Pseudomonadati</taxon>
        <taxon>Bacteroidota</taxon>
        <taxon>Cytophagia</taxon>
        <taxon>Cytophagales</taxon>
        <taxon>Persicobacteraceae</taxon>
        <taxon>Persicobacter</taxon>
    </lineage>
</organism>
<keyword evidence="7" id="KW-0614">Plasmid</keyword>
<dbReference type="Proteomes" id="UP001354989">
    <property type="component" value="Plasmid pPP5"/>
</dbReference>
<keyword evidence="2 5" id="KW-0732">Signal</keyword>
<dbReference type="InterPro" id="IPR013780">
    <property type="entry name" value="Glyco_hydro_b"/>
</dbReference>
<dbReference type="Gene3D" id="2.60.40.1180">
    <property type="entry name" value="Golgi alpha-mannosidase II"/>
    <property type="match status" value="1"/>
</dbReference>
<dbReference type="Pfam" id="PF02055">
    <property type="entry name" value="Glyco_hydro_30"/>
    <property type="match status" value="1"/>
</dbReference>
<protein>
    <submittedName>
        <fullName evidence="7">Glycosyl hydrolase</fullName>
    </submittedName>
</protein>
<dbReference type="InterPro" id="IPR001139">
    <property type="entry name" value="Glyco_hydro_30"/>
</dbReference>
<keyword evidence="8" id="KW-1185">Reference proteome</keyword>
<dbReference type="GO" id="GO:0016787">
    <property type="term" value="F:hydrolase activity"/>
    <property type="evidence" value="ECO:0007669"/>
    <property type="project" value="UniProtKB-KW"/>
</dbReference>
<name>A0ABN6LGG2_9BACT</name>
<dbReference type="PRINTS" id="PR00843">
    <property type="entry name" value="GLHYDRLASE30"/>
</dbReference>
<keyword evidence="3 4" id="KW-0378">Hydrolase</keyword>
<gene>
    <name evidence="7" type="ORF">PEPS_43260</name>
</gene>
<dbReference type="SUPFAM" id="SSF51445">
    <property type="entry name" value="(Trans)glycosidases"/>
    <property type="match status" value="1"/>
</dbReference>
<evidence type="ECO:0000313" key="7">
    <source>
        <dbReference type="EMBL" id="BDD02046.1"/>
    </source>
</evidence>
<accession>A0ABN6LGG2</accession>
<keyword evidence="4" id="KW-0326">Glycosidase</keyword>
<dbReference type="Gene3D" id="3.20.20.80">
    <property type="entry name" value="Glycosidases"/>
    <property type="match status" value="1"/>
</dbReference>
<evidence type="ECO:0000256" key="2">
    <source>
        <dbReference type="ARBA" id="ARBA00022729"/>
    </source>
</evidence>
<dbReference type="InterPro" id="IPR033453">
    <property type="entry name" value="Glyco_hydro_30_TIM-barrel"/>
</dbReference>
<dbReference type="InterPro" id="IPR017853">
    <property type="entry name" value="GH"/>
</dbReference>
<evidence type="ECO:0000313" key="8">
    <source>
        <dbReference type="Proteomes" id="UP001354989"/>
    </source>
</evidence>
<feature type="signal peptide" evidence="5">
    <location>
        <begin position="1"/>
        <end position="22"/>
    </location>
</feature>
<evidence type="ECO:0000256" key="1">
    <source>
        <dbReference type="ARBA" id="ARBA00005382"/>
    </source>
</evidence>
<dbReference type="PANTHER" id="PTHR11069">
    <property type="entry name" value="GLUCOSYLCERAMIDASE"/>
    <property type="match status" value="1"/>
</dbReference>
<dbReference type="PANTHER" id="PTHR11069:SF23">
    <property type="entry name" value="LYSOSOMAL ACID GLUCOSYLCERAMIDASE"/>
    <property type="match status" value="1"/>
</dbReference>
<reference evidence="7 8" key="1">
    <citation type="submission" date="2021-12" db="EMBL/GenBank/DDBJ databases">
        <title>Genome sequencing of bacteria with rrn-lacking chromosome and rrn-plasmid.</title>
        <authorList>
            <person name="Anda M."/>
            <person name="Iwasaki W."/>
        </authorList>
    </citation>
    <scope>NUCLEOTIDE SEQUENCE [LARGE SCALE GENOMIC DNA]</scope>
    <source>
        <strain evidence="7 8">NBRC 101262</strain>
        <plasmid evidence="7 8">pPP5</plasmid>
    </source>
</reference>
<comment type="similarity">
    <text evidence="1 4">Belongs to the glycosyl hydrolase 30 family.</text>
</comment>
<dbReference type="RefSeq" id="WP_338399228.1">
    <property type="nucleotide sequence ID" value="NZ_AP025297.1"/>
</dbReference>
<geneLocation type="plasmid" evidence="7 8">
    <name>pPP5</name>
</geneLocation>
<proteinExistence type="inferred from homology"/>
<evidence type="ECO:0000256" key="3">
    <source>
        <dbReference type="ARBA" id="ARBA00022801"/>
    </source>
</evidence>
<feature type="chain" id="PRO_5046176971" evidence="5">
    <location>
        <begin position="23"/>
        <end position="485"/>
    </location>
</feature>